<feature type="domain" description="PPC" evidence="1">
    <location>
        <begin position="6"/>
        <end position="152"/>
    </location>
</feature>
<accession>A0ABS3VY12</accession>
<sequence length="152" mass="16869">MRSREVVTGRTILTVFEHGEDFYDALDRTCRTHNIRQGYIPTFIAGLATADLVGTCERLDNPNAPVWSRVHLTNIEALGGGTLTYDPDSDTIQPHIHLTVGLKAHSASAHTSHLLAATVQFLTEMVIVEIAEPALRRVRQPDLYDVPLLQFP</sequence>
<organism evidence="2 3">
    <name type="scientific">Micromonospora echinofusca</name>
    <dbReference type="NCBI Taxonomy" id="47858"/>
    <lineage>
        <taxon>Bacteria</taxon>
        <taxon>Bacillati</taxon>
        <taxon>Actinomycetota</taxon>
        <taxon>Actinomycetes</taxon>
        <taxon>Micromonosporales</taxon>
        <taxon>Micromonosporaceae</taxon>
        <taxon>Micromonospora</taxon>
    </lineage>
</organism>
<name>A0ABS3VY12_MICEH</name>
<protein>
    <submittedName>
        <fullName evidence="2">DUF296 domain-containing protein</fullName>
    </submittedName>
</protein>
<dbReference type="PROSITE" id="PS51742">
    <property type="entry name" value="PPC"/>
    <property type="match status" value="1"/>
</dbReference>
<dbReference type="RefSeq" id="WP_208816382.1">
    <property type="nucleotide sequence ID" value="NZ_WVUH01000299.1"/>
</dbReference>
<keyword evidence="3" id="KW-1185">Reference proteome</keyword>
<dbReference type="SUPFAM" id="SSF117856">
    <property type="entry name" value="AF0104/ALDC/Ptd012-like"/>
    <property type="match status" value="1"/>
</dbReference>
<dbReference type="Proteomes" id="UP000823521">
    <property type="component" value="Unassembled WGS sequence"/>
</dbReference>
<dbReference type="EMBL" id="WVUH01000299">
    <property type="protein sequence ID" value="MBO4209417.1"/>
    <property type="molecule type" value="Genomic_DNA"/>
</dbReference>
<evidence type="ECO:0000259" key="1">
    <source>
        <dbReference type="PROSITE" id="PS51742"/>
    </source>
</evidence>
<dbReference type="Pfam" id="PF03479">
    <property type="entry name" value="PCC"/>
    <property type="match status" value="1"/>
</dbReference>
<evidence type="ECO:0000313" key="3">
    <source>
        <dbReference type="Proteomes" id="UP000823521"/>
    </source>
</evidence>
<evidence type="ECO:0000313" key="2">
    <source>
        <dbReference type="EMBL" id="MBO4209417.1"/>
    </source>
</evidence>
<proteinExistence type="predicted"/>
<comment type="caution">
    <text evidence="2">The sequence shown here is derived from an EMBL/GenBank/DDBJ whole genome shotgun (WGS) entry which is preliminary data.</text>
</comment>
<gene>
    <name evidence="2" type="ORF">GSF22_25985</name>
</gene>
<dbReference type="Gene3D" id="3.30.1330.80">
    <property type="entry name" value="Hypothetical protein, similar to alpha- acetolactate decarboxylase, domain 2"/>
    <property type="match status" value="1"/>
</dbReference>
<reference evidence="2 3" key="1">
    <citation type="submission" date="2019-12" db="EMBL/GenBank/DDBJ databases">
        <title>Whole genome sequencing of endophytic Actinobacterium Micromonospora sp. MPMI6T.</title>
        <authorList>
            <person name="Evv R."/>
            <person name="Podile A.R."/>
        </authorList>
    </citation>
    <scope>NUCLEOTIDE SEQUENCE [LARGE SCALE GENOMIC DNA]</scope>
    <source>
        <strain evidence="2 3">MPMI6</strain>
    </source>
</reference>
<dbReference type="InterPro" id="IPR005175">
    <property type="entry name" value="PPC_dom"/>
</dbReference>